<proteinExistence type="predicted"/>
<keyword evidence="3" id="KW-1185">Reference proteome</keyword>
<feature type="region of interest" description="Disordered" evidence="1">
    <location>
        <begin position="214"/>
        <end position="244"/>
    </location>
</feature>
<dbReference type="AlphaFoldDB" id="A0A540MBS0"/>
<reference evidence="2 3" key="1">
    <citation type="journal article" date="2019" name="G3 (Bethesda)">
        <title>Sequencing of a Wild Apple (Malus baccata) Genome Unravels the Differences Between Cultivated and Wild Apple Species Regarding Disease Resistance and Cold Tolerance.</title>
        <authorList>
            <person name="Chen X."/>
        </authorList>
    </citation>
    <scope>NUCLEOTIDE SEQUENCE [LARGE SCALE GENOMIC DNA]</scope>
    <source>
        <strain evidence="3">cv. Shandingzi</strain>
        <tissue evidence="2">Leaves</tissue>
    </source>
</reference>
<protein>
    <submittedName>
        <fullName evidence="2">Uncharacterized protein</fullName>
    </submittedName>
</protein>
<evidence type="ECO:0000313" key="2">
    <source>
        <dbReference type="EMBL" id="TQD96176.1"/>
    </source>
</evidence>
<evidence type="ECO:0000256" key="1">
    <source>
        <dbReference type="SAM" id="MobiDB-lite"/>
    </source>
</evidence>
<accession>A0A540MBS0</accession>
<evidence type="ECO:0000313" key="3">
    <source>
        <dbReference type="Proteomes" id="UP000315295"/>
    </source>
</evidence>
<name>A0A540MBS0_MALBA</name>
<organism evidence="2 3">
    <name type="scientific">Malus baccata</name>
    <name type="common">Siberian crab apple</name>
    <name type="synonym">Pyrus baccata</name>
    <dbReference type="NCBI Taxonomy" id="106549"/>
    <lineage>
        <taxon>Eukaryota</taxon>
        <taxon>Viridiplantae</taxon>
        <taxon>Streptophyta</taxon>
        <taxon>Embryophyta</taxon>
        <taxon>Tracheophyta</taxon>
        <taxon>Spermatophyta</taxon>
        <taxon>Magnoliopsida</taxon>
        <taxon>eudicotyledons</taxon>
        <taxon>Gunneridae</taxon>
        <taxon>Pentapetalae</taxon>
        <taxon>rosids</taxon>
        <taxon>fabids</taxon>
        <taxon>Rosales</taxon>
        <taxon>Rosaceae</taxon>
        <taxon>Amygdaloideae</taxon>
        <taxon>Maleae</taxon>
        <taxon>Malus</taxon>
    </lineage>
</organism>
<gene>
    <name evidence="2" type="ORF">C1H46_018205</name>
</gene>
<sequence length="244" mass="28242">MAFSSKKSKPIKLSPYNLLLTRVRNREEGESFIKEHHDILDDCNVWWEPGHDIYANLHRRLVLAVFQASNTTHDVEIIREIDLATVIEVKAKDYKESFEKVRDELRLEKQAKMEVDQALVVLKGELERVLALKQNVWAKEQEALQKKRSSIYAKRSITTITSPLRTFSSLLMGIPLRYHPKGWSVFRIYEEIKHMDFPPPHDLLDEMSDLEAEQEECDLKGNLTPDAPGESSTPFKGNDVLKKD</sequence>
<dbReference type="EMBL" id="VIEB01000297">
    <property type="protein sequence ID" value="TQD96176.1"/>
    <property type="molecule type" value="Genomic_DNA"/>
</dbReference>
<comment type="caution">
    <text evidence="2">The sequence shown here is derived from an EMBL/GenBank/DDBJ whole genome shotgun (WGS) entry which is preliminary data.</text>
</comment>
<dbReference type="Proteomes" id="UP000315295">
    <property type="component" value="Unassembled WGS sequence"/>
</dbReference>